<sequence length="400" mass="47286">MKNIKLIPTIIVKYMIQFVYTCFCLFFKVKQNKVTFASYRSDKLTGNLYFIWKELGKQYPNFESHFAFKKLNSSFFGKFDYLVHMVKACYELATSKYFIIDDFYFPIYVIKPRKGMEIIQLWHGSGALKKFGLSTIGKSYGPSLDYLKHVKIHSNYSKVYVSSSEVIPFYAEAFGMPKEQIYPLGIPRNDYFFQSDEINKLKDSFYQDFPELRSKKLILYAPTYRGKSHYQGSFICPMNIGQMKASLQSEYALLIHLHPYMQSGLVLQDDEKEFAYHIYEKYTIQELLVLTDLLITDYSTVFVDFSLLCRPIAFFTNDLQDYIEERDFYYDYETIIPGPLFNETVALIEWIQKGNFDLQAIRQFRARFFDYLDGNTSKRIVRHFVKIEKESKIESQEKVS</sequence>
<keyword evidence="6" id="KW-0472">Membrane</keyword>
<dbReference type="Gene3D" id="3.40.50.12580">
    <property type="match status" value="1"/>
</dbReference>
<dbReference type="Pfam" id="PF04464">
    <property type="entry name" value="Glyphos_transf"/>
    <property type="match status" value="1"/>
</dbReference>
<keyword evidence="3" id="KW-1003">Cell membrane</keyword>
<evidence type="ECO:0000256" key="5">
    <source>
        <dbReference type="ARBA" id="ARBA00022944"/>
    </source>
</evidence>
<name>A0AB37HAL0_9BACI</name>
<keyword evidence="4" id="KW-0808">Transferase</keyword>
<keyword evidence="5" id="KW-0777">Teichoic acid biosynthesis</keyword>
<comment type="subcellular location">
    <subcellularLocation>
        <location evidence="1">Cell membrane</location>
        <topology evidence="1">Peripheral membrane protein</topology>
    </subcellularLocation>
</comment>
<dbReference type="GO" id="GO:0047355">
    <property type="term" value="F:CDP-glycerol glycerophosphotransferase activity"/>
    <property type="evidence" value="ECO:0007669"/>
    <property type="project" value="InterPro"/>
</dbReference>
<dbReference type="InterPro" id="IPR043149">
    <property type="entry name" value="TagF_N"/>
</dbReference>
<evidence type="ECO:0000313" key="8">
    <source>
        <dbReference type="Proteomes" id="UP000595512"/>
    </source>
</evidence>
<organism evidence="7 8">
    <name type="scientific">Heyndrickxia sporothermodurans</name>
    <dbReference type="NCBI Taxonomy" id="46224"/>
    <lineage>
        <taxon>Bacteria</taxon>
        <taxon>Bacillati</taxon>
        <taxon>Bacillota</taxon>
        <taxon>Bacilli</taxon>
        <taxon>Bacillales</taxon>
        <taxon>Bacillaceae</taxon>
        <taxon>Heyndrickxia</taxon>
    </lineage>
</organism>
<protein>
    <submittedName>
        <fullName evidence="7">CDP-glycerol glycerophosphotransferase family protein</fullName>
    </submittedName>
</protein>
<accession>A0AB37HAL0</accession>
<dbReference type="SUPFAM" id="SSF53756">
    <property type="entry name" value="UDP-Glycosyltransferase/glycogen phosphorylase"/>
    <property type="match status" value="1"/>
</dbReference>
<evidence type="ECO:0000313" key="7">
    <source>
        <dbReference type="EMBL" id="QQX25754.1"/>
    </source>
</evidence>
<dbReference type="AlphaFoldDB" id="A0AB37HAL0"/>
<evidence type="ECO:0000256" key="3">
    <source>
        <dbReference type="ARBA" id="ARBA00022475"/>
    </source>
</evidence>
<evidence type="ECO:0000256" key="1">
    <source>
        <dbReference type="ARBA" id="ARBA00004202"/>
    </source>
</evidence>
<dbReference type="PANTHER" id="PTHR37316">
    <property type="entry name" value="TEICHOIC ACID GLYCEROL-PHOSPHATE PRIMASE"/>
    <property type="match status" value="1"/>
</dbReference>
<evidence type="ECO:0000256" key="6">
    <source>
        <dbReference type="ARBA" id="ARBA00023136"/>
    </source>
</evidence>
<dbReference type="GO" id="GO:0005886">
    <property type="term" value="C:plasma membrane"/>
    <property type="evidence" value="ECO:0007669"/>
    <property type="project" value="UniProtKB-SubCell"/>
</dbReference>
<dbReference type="InterPro" id="IPR051612">
    <property type="entry name" value="Teichoic_Acid_Biosynth"/>
</dbReference>
<gene>
    <name evidence="7" type="ORF">JGZ69_01900</name>
</gene>
<dbReference type="GO" id="GO:0019350">
    <property type="term" value="P:teichoic acid biosynthetic process"/>
    <property type="evidence" value="ECO:0007669"/>
    <property type="project" value="UniProtKB-KW"/>
</dbReference>
<dbReference type="InterPro" id="IPR007554">
    <property type="entry name" value="Glycerophosphate_synth"/>
</dbReference>
<dbReference type="PANTHER" id="PTHR37316:SF2">
    <property type="entry name" value="TEICHOIC ACID RIBITOL-PHOSPHATE POLYMERASE TARK"/>
    <property type="match status" value="1"/>
</dbReference>
<comment type="similarity">
    <text evidence="2">Belongs to the CDP-glycerol glycerophosphotransferase family.</text>
</comment>
<dbReference type="Gene3D" id="3.40.50.11820">
    <property type="match status" value="1"/>
</dbReference>
<dbReference type="KEGG" id="hspo:JGZ69_01900"/>
<proteinExistence type="inferred from homology"/>
<dbReference type="Proteomes" id="UP000595512">
    <property type="component" value="Chromosome"/>
</dbReference>
<evidence type="ECO:0000256" key="2">
    <source>
        <dbReference type="ARBA" id="ARBA00010488"/>
    </source>
</evidence>
<reference evidence="7 8" key="1">
    <citation type="submission" date="2020-12" db="EMBL/GenBank/DDBJ databases">
        <title>Taxonomic evaluation of the Bacillus sporothermodurans group of bacteria based on whole genome sequences.</title>
        <authorList>
            <person name="Fiedler G."/>
            <person name="Herbstmann A.-D."/>
            <person name="Doll E."/>
            <person name="Wenning M."/>
            <person name="Brinks E."/>
            <person name="Kabisch J."/>
            <person name="Breitenwieser F."/>
            <person name="Lappann M."/>
            <person name="Boehnlein C."/>
            <person name="Franz C."/>
        </authorList>
    </citation>
    <scope>NUCLEOTIDE SEQUENCE [LARGE SCALE GENOMIC DNA]</scope>
    <source>
        <strain evidence="7 8">DSM 10599</strain>
    </source>
</reference>
<dbReference type="RefSeq" id="WP_160331403.1">
    <property type="nucleotide sequence ID" value="NZ_CP066701.1"/>
</dbReference>
<dbReference type="EMBL" id="CP066701">
    <property type="protein sequence ID" value="QQX25754.1"/>
    <property type="molecule type" value="Genomic_DNA"/>
</dbReference>
<evidence type="ECO:0000256" key="4">
    <source>
        <dbReference type="ARBA" id="ARBA00022679"/>
    </source>
</evidence>
<dbReference type="InterPro" id="IPR043148">
    <property type="entry name" value="TagF_C"/>
</dbReference>